<dbReference type="Gene3D" id="3.30.200.20">
    <property type="entry name" value="Phosphorylase Kinase, domain 1"/>
    <property type="match status" value="1"/>
</dbReference>
<feature type="compositionally biased region" description="Low complexity" evidence="9">
    <location>
        <begin position="418"/>
        <end position="440"/>
    </location>
</feature>
<dbReference type="GO" id="GO:0005524">
    <property type="term" value="F:ATP binding"/>
    <property type="evidence" value="ECO:0007669"/>
    <property type="project" value="UniProtKB-UniRule"/>
</dbReference>
<dbReference type="Proteomes" id="UP000317982">
    <property type="component" value="Unassembled WGS sequence"/>
</dbReference>
<feature type="domain" description="Protein kinase" evidence="11">
    <location>
        <begin position="12"/>
        <end position="270"/>
    </location>
</feature>
<dbReference type="PANTHER" id="PTHR43289">
    <property type="entry name" value="MITOGEN-ACTIVATED PROTEIN KINASE KINASE KINASE 20-RELATED"/>
    <property type="match status" value="1"/>
</dbReference>
<dbReference type="SUPFAM" id="SSF49785">
    <property type="entry name" value="Galactose-binding domain-like"/>
    <property type="match status" value="1"/>
</dbReference>
<feature type="compositionally biased region" description="Low complexity" evidence="9">
    <location>
        <begin position="479"/>
        <end position="514"/>
    </location>
</feature>
<dbReference type="PROSITE" id="PS00108">
    <property type="entry name" value="PROTEIN_KINASE_ST"/>
    <property type="match status" value="1"/>
</dbReference>
<feature type="compositionally biased region" description="Low complexity" evidence="9">
    <location>
        <begin position="634"/>
        <end position="644"/>
    </location>
</feature>
<keyword evidence="4 8" id="KW-0547">Nucleotide-binding</keyword>
<evidence type="ECO:0000256" key="1">
    <source>
        <dbReference type="ARBA" id="ARBA00012513"/>
    </source>
</evidence>
<dbReference type="InterPro" id="IPR038637">
    <property type="entry name" value="NPCBM_sf"/>
</dbReference>
<feature type="region of interest" description="Disordered" evidence="9">
    <location>
        <begin position="705"/>
        <end position="740"/>
    </location>
</feature>
<keyword evidence="6 8" id="KW-0067">ATP-binding</keyword>
<feature type="compositionally biased region" description="Gly residues" evidence="9">
    <location>
        <begin position="647"/>
        <end position="657"/>
    </location>
</feature>
<evidence type="ECO:0000256" key="6">
    <source>
        <dbReference type="ARBA" id="ARBA00022840"/>
    </source>
</evidence>
<feature type="compositionally biased region" description="Pro residues" evidence="9">
    <location>
        <begin position="448"/>
        <end position="458"/>
    </location>
</feature>
<gene>
    <name evidence="12" type="ORF">FL583_31330</name>
</gene>
<dbReference type="Pfam" id="PF08305">
    <property type="entry name" value="NPCBM"/>
    <property type="match status" value="1"/>
</dbReference>
<feature type="compositionally biased region" description="Pro residues" evidence="9">
    <location>
        <begin position="292"/>
        <end position="310"/>
    </location>
</feature>
<feature type="compositionally biased region" description="Low complexity" evidence="9">
    <location>
        <begin position="572"/>
        <end position="587"/>
    </location>
</feature>
<evidence type="ECO:0000313" key="12">
    <source>
        <dbReference type="EMBL" id="TQS41056.1"/>
    </source>
</evidence>
<keyword evidence="13" id="KW-1185">Reference proteome</keyword>
<evidence type="ECO:0000259" key="11">
    <source>
        <dbReference type="PROSITE" id="PS50011"/>
    </source>
</evidence>
<dbReference type="RefSeq" id="WP_142708486.1">
    <property type="nucleotide sequence ID" value="NZ_VIRS01000030.1"/>
</dbReference>
<dbReference type="InParanoid" id="A0A545AIB5"/>
<protein>
    <recommendedName>
        <fullName evidence="1">non-specific serine/threonine protein kinase</fullName>
        <ecNumber evidence="1">2.7.11.1</ecNumber>
    </recommendedName>
</protein>
<dbReference type="GO" id="GO:0004674">
    <property type="term" value="F:protein serine/threonine kinase activity"/>
    <property type="evidence" value="ECO:0007669"/>
    <property type="project" value="UniProtKB-KW"/>
</dbReference>
<dbReference type="InterPro" id="IPR017441">
    <property type="entry name" value="Protein_kinase_ATP_BS"/>
</dbReference>
<dbReference type="Gene3D" id="1.10.510.10">
    <property type="entry name" value="Transferase(Phosphotransferase) domain 1"/>
    <property type="match status" value="1"/>
</dbReference>
<feature type="compositionally biased region" description="Low complexity" evidence="9">
    <location>
        <begin position="459"/>
        <end position="470"/>
    </location>
</feature>
<evidence type="ECO:0000256" key="5">
    <source>
        <dbReference type="ARBA" id="ARBA00022777"/>
    </source>
</evidence>
<feature type="compositionally biased region" description="Pro residues" evidence="9">
    <location>
        <begin position="589"/>
        <end position="607"/>
    </location>
</feature>
<feature type="compositionally biased region" description="Gly residues" evidence="9">
    <location>
        <begin position="406"/>
        <end position="417"/>
    </location>
</feature>
<keyword evidence="2" id="KW-0723">Serine/threonine-protein kinase</keyword>
<dbReference type="PROSITE" id="PS00107">
    <property type="entry name" value="PROTEIN_KINASE_ATP"/>
    <property type="match status" value="1"/>
</dbReference>
<dbReference type="SMART" id="SM00220">
    <property type="entry name" value="S_TKc"/>
    <property type="match status" value="1"/>
</dbReference>
<comment type="caution">
    <text evidence="12">The sequence shown here is derived from an EMBL/GenBank/DDBJ whole genome shotgun (WGS) entry which is preliminary data.</text>
</comment>
<keyword evidence="10" id="KW-1133">Transmembrane helix</keyword>
<dbReference type="PANTHER" id="PTHR43289:SF6">
    <property type="entry name" value="SERINE_THREONINE-PROTEIN KINASE NEKL-3"/>
    <property type="match status" value="1"/>
</dbReference>
<name>A0A545AIB5_9ACTN</name>
<evidence type="ECO:0000256" key="4">
    <source>
        <dbReference type="ARBA" id="ARBA00022741"/>
    </source>
</evidence>
<dbReference type="OrthoDB" id="9801841at2"/>
<dbReference type="EMBL" id="VIRS01000030">
    <property type="protein sequence ID" value="TQS41056.1"/>
    <property type="molecule type" value="Genomic_DNA"/>
</dbReference>
<dbReference type="EC" id="2.7.11.1" evidence="1"/>
<evidence type="ECO:0000256" key="3">
    <source>
        <dbReference type="ARBA" id="ARBA00022679"/>
    </source>
</evidence>
<keyword evidence="5 12" id="KW-0418">Kinase</keyword>
<dbReference type="SMART" id="SM00776">
    <property type="entry name" value="NPCBM"/>
    <property type="match status" value="1"/>
</dbReference>
<dbReference type="InterPro" id="IPR008271">
    <property type="entry name" value="Ser/Thr_kinase_AS"/>
</dbReference>
<dbReference type="InterPro" id="IPR008979">
    <property type="entry name" value="Galactose-bd-like_sf"/>
</dbReference>
<evidence type="ECO:0000313" key="13">
    <source>
        <dbReference type="Proteomes" id="UP000317982"/>
    </source>
</evidence>
<dbReference type="SUPFAM" id="SSF56112">
    <property type="entry name" value="Protein kinase-like (PK-like)"/>
    <property type="match status" value="1"/>
</dbReference>
<keyword evidence="3" id="KW-0808">Transferase</keyword>
<evidence type="ECO:0000256" key="10">
    <source>
        <dbReference type="SAM" id="Phobius"/>
    </source>
</evidence>
<dbReference type="InterPro" id="IPR011009">
    <property type="entry name" value="Kinase-like_dom_sf"/>
</dbReference>
<dbReference type="PROSITE" id="PS50011">
    <property type="entry name" value="PROTEIN_KINASE_DOM"/>
    <property type="match status" value="1"/>
</dbReference>
<dbReference type="Pfam" id="PF00069">
    <property type="entry name" value="Pkinase"/>
    <property type="match status" value="1"/>
</dbReference>
<dbReference type="InterPro" id="IPR013222">
    <property type="entry name" value="Glyco_hyd_98_carb-bd"/>
</dbReference>
<feature type="compositionally biased region" description="Polar residues" evidence="9">
    <location>
        <begin position="705"/>
        <end position="722"/>
    </location>
</feature>
<dbReference type="InterPro" id="IPR000719">
    <property type="entry name" value="Prot_kinase_dom"/>
</dbReference>
<evidence type="ECO:0000256" key="2">
    <source>
        <dbReference type="ARBA" id="ARBA00022527"/>
    </source>
</evidence>
<feature type="compositionally biased region" description="Low complexity" evidence="9">
    <location>
        <begin position="380"/>
        <end position="405"/>
    </location>
</feature>
<accession>A0A545AIB5</accession>
<evidence type="ECO:0000256" key="9">
    <source>
        <dbReference type="SAM" id="MobiDB-lite"/>
    </source>
</evidence>
<feature type="binding site" evidence="8">
    <location>
        <position position="41"/>
    </location>
    <ligand>
        <name>ATP</name>
        <dbReference type="ChEBI" id="CHEBI:30616"/>
    </ligand>
</feature>
<feature type="region of interest" description="Disordered" evidence="9">
    <location>
        <begin position="291"/>
        <end position="672"/>
    </location>
</feature>
<keyword evidence="7" id="KW-0675">Receptor</keyword>
<feature type="compositionally biased region" description="Low complexity" evidence="9">
    <location>
        <begin position="608"/>
        <end position="622"/>
    </location>
</feature>
<dbReference type="CDD" id="cd14014">
    <property type="entry name" value="STKc_PknB_like"/>
    <property type="match status" value="1"/>
</dbReference>
<proteinExistence type="predicted"/>
<feature type="compositionally biased region" description="Gly residues" evidence="9">
    <location>
        <begin position="323"/>
        <end position="345"/>
    </location>
</feature>
<evidence type="ECO:0000256" key="7">
    <source>
        <dbReference type="ARBA" id="ARBA00023170"/>
    </source>
</evidence>
<reference evidence="12 13" key="1">
    <citation type="submission" date="2019-07" db="EMBL/GenBank/DDBJ databases">
        <title>Cryptosporangium phraense sp. nov., isolated from plant litter.</title>
        <authorList>
            <person name="Suriyachadkun C."/>
        </authorList>
    </citation>
    <scope>NUCLEOTIDE SEQUENCE [LARGE SCALE GENOMIC DNA]</scope>
    <source>
        <strain evidence="12 13">A-T 5661</strain>
    </source>
</reference>
<sequence>MSAPGRVVDRRYRLDSVVGTGGMGVVWRGFDLRLHRPVAVKELRIPPTSTDEERAELVDRAMREARAAGKLNHPNIISVHDVVEDYGTPFIVMPLVSGRSLSDVIGAAGPLPPVLVARIGLMLLDALDAAHEAGVWHRDVKPENVMVQPDGTVLLTDFSIASVLGAGSRTLPGVVMGTPGFIAPERVLRGAASGAGDLFGLGATLYAAVEAVDAFDTTDALAGLFASATRPHRAAEKAGPLAPVLDGLLAKEPDDRLTTAQARDLLYPIVNGSPQSSAAALAALLRATPGLTPTPPPLNPTRVEPFPPIAADPRPAGAPAGPGPAGRGPGLAAGGFGPAAGGFGPAAGAPGPTAGGFGPTAGGFGPTGGGHGPAAGGFGPAADGFGPAAGAPGPAAGEFGPAGRSAVGGGAVGGGSPGSRAVGDPAADSAPAAGWAAVGGPVPGGPAGAPPVGGPVPDSPSSGASFSAPTSGPPPSGPPASAFPASALPASGGPAAAGPTPATAAPASVTRAPAAPAPGAPTSGAPASSAPASGAPASAAPTPGAPASAAPAPGGPTTAEPASGPTAPAPGGPAATGPTPGSAFAPGVASPPRPAVPSEPISGPPGPYAAGSAHPAPGASDPYAGAPHAPGDSAAHAPGHSGPYPAGPGGYAPGGTGSPATGTTQWAPPSGSRRRRYLLPAGAAAVILLLAVIVGLVLLNNDNGDPTTNTSPTPLAQNSKKPTPTPAFVVGTGDDKPSDAEFLNAHKGDDQASVSRGRAQINGVEYDESVRIKPACTTYDGEANDAAWADFEIPGTYRTLQAYVGMDDRADDSGIGSLHYTISVDGTQVAEDTIYAGSEPGQLSIPLPAGASTIRLAVSASSEYYCEDGGTDAAVAWGNAILVP</sequence>
<evidence type="ECO:0000256" key="8">
    <source>
        <dbReference type="PROSITE-ProRule" id="PRU10141"/>
    </source>
</evidence>
<feature type="transmembrane region" description="Helical" evidence="10">
    <location>
        <begin position="677"/>
        <end position="699"/>
    </location>
</feature>
<dbReference type="Gene3D" id="2.60.120.1060">
    <property type="entry name" value="NPCBM/NEW2 domain"/>
    <property type="match status" value="1"/>
</dbReference>
<feature type="compositionally biased region" description="Low complexity" evidence="9">
    <location>
        <begin position="520"/>
        <end position="566"/>
    </location>
</feature>
<dbReference type="AlphaFoldDB" id="A0A545AIB5"/>
<keyword evidence="10" id="KW-0812">Transmembrane</keyword>
<feature type="compositionally biased region" description="Gly residues" evidence="9">
    <location>
        <begin position="353"/>
        <end position="379"/>
    </location>
</feature>
<organism evidence="12 13">
    <name type="scientific">Cryptosporangium phraense</name>
    <dbReference type="NCBI Taxonomy" id="2593070"/>
    <lineage>
        <taxon>Bacteria</taxon>
        <taxon>Bacillati</taxon>
        <taxon>Actinomycetota</taxon>
        <taxon>Actinomycetes</taxon>
        <taxon>Cryptosporangiales</taxon>
        <taxon>Cryptosporangiaceae</taxon>
        <taxon>Cryptosporangium</taxon>
    </lineage>
</organism>
<keyword evidence="10" id="KW-0472">Membrane</keyword>